<name>A0A1X1ZCB7_9MYCO</name>
<reference evidence="1 2" key="1">
    <citation type="submission" date="2016-01" db="EMBL/GenBank/DDBJ databases">
        <title>The new phylogeny of the genus Mycobacterium.</title>
        <authorList>
            <person name="Tarcisio F."/>
            <person name="Conor M."/>
            <person name="Antonella G."/>
            <person name="Elisabetta G."/>
            <person name="Giulia F.S."/>
            <person name="Sara T."/>
            <person name="Anna F."/>
            <person name="Clotilde B."/>
            <person name="Roberto B."/>
            <person name="Veronica D.S."/>
            <person name="Fabio R."/>
            <person name="Monica P."/>
            <person name="Olivier J."/>
            <person name="Enrico T."/>
            <person name="Nicola S."/>
        </authorList>
    </citation>
    <scope>NUCLEOTIDE SEQUENCE [LARGE SCALE GENOMIC DNA]</scope>
    <source>
        <strain evidence="1 2">DSM 44572</strain>
    </source>
</reference>
<dbReference type="AlphaFoldDB" id="A0A1X1ZCB7"/>
<proteinExistence type="predicted"/>
<evidence type="ECO:0000313" key="2">
    <source>
        <dbReference type="Proteomes" id="UP000193529"/>
    </source>
</evidence>
<dbReference type="RefSeq" id="WP_085079651.1">
    <property type="nucleotide sequence ID" value="NZ_JACKRZ010000129.1"/>
</dbReference>
<sequence length="162" mass="18165">MTTLPSPKAIADITEVLQLASLLDHRVPNPDKARIMAWARQIDRHNLERDDMLDAVQAFYDRPSQQPISVGDIIETARRIKRDRLDREADHDREARQQTLDIKAAGDVQAVATSIVMGPVANKTERLIKAETALQCAVDKRTAQEAIREFFAAKREAQGEPA</sequence>
<dbReference type="EMBL" id="LQPJ01000121">
    <property type="protein sequence ID" value="ORW20926.1"/>
    <property type="molecule type" value="Genomic_DNA"/>
</dbReference>
<keyword evidence="2" id="KW-1185">Reference proteome</keyword>
<gene>
    <name evidence="1" type="ORF">AWC19_14275</name>
</gene>
<comment type="caution">
    <text evidence="1">The sequence shown here is derived from an EMBL/GenBank/DDBJ whole genome shotgun (WGS) entry which is preliminary data.</text>
</comment>
<accession>A0A1X1ZCB7</accession>
<dbReference type="OrthoDB" id="4753713at2"/>
<protein>
    <submittedName>
        <fullName evidence="1">Uncharacterized protein</fullName>
    </submittedName>
</protein>
<dbReference type="STRING" id="153971.AWC19_14275"/>
<dbReference type="Proteomes" id="UP000193529">
    <property type="component" value="Unassembled WGS sequence"/>
</dbReference>
<organism evidence="1 2">
    <name type="scientific">Mycobacterium palustre</name>
    <dbReference type="NCBI Taxonomy" id="153971"/>
    <lineage>
        <taxon>Bacteria</taxon>
        <taxon>Bacillati</taxon>
        <taxon>Actinomycetota</taxon>
        <taxon>Actinomycetes</taxon>
        <taxon>Mycobacteriales</taxon>
        <taxon>Mycobacteriaceae</taxon>
        <taxon>Mycobacterium</taxon>
        <taxon>Mycobacterium simiae complex</taxon>
    </lineage>
</organism>
<evidence type="ECO:0000313" key="1">
    <source>
        <dbReference type="EMBL" id="ORW20926.1"/>
    </source>
</evidence>